<organism evidence="3 4">
    <name type="scientific">Streptomyces polychromogenes</name>
    <dbReference type="NCBI Taxonomy" id="67342"/>
    <lineage>
        <taxon>Bacteria</taxon>
        <taxon>Bacillati</taxon>
        <taxon>Actinomycetota</taxon>
        <taxon>Actinomycetes</taxon>
        <taxon>Kitasatosporales</taxon>
        <taxon>Streptomycetaceae</taxon>
        <taxon>Streptomyces</taxon>
    </lineage>
</organism>
<sequence length="249" mass="26859">MIPSASDASMPLSLRKPPHTAHDRTLRRYGLAQGALVCLLFCTAALPVLAIPLSLGGLVSLHRAADTVVFPLWAVALPLMWRCTPVARAARSGFLGGLVAVTAYDMLRLPVIRLSGWPDFIPRLGQWITGADRPDAAVGYLWRYIGDGGGIGMAFSLFCLVAGVRRGLVPLGLAYGVFIWSGLICTLLLVPHAQLLLFRLTPATLAVSLAGHLVYGSTLGWCVRRFDGRYHFLTPRPDGHRAPAVSGRR</sequence>
<feature type="transmembrane region" description="Helical" evidence="2">
    <location>
        <begin position="141"/>
        <end position="161"/>
    </location>
</feature>
<keyword evidence="2" id="KW-0472">Membrane</keyword>
<keyword evidence="2" id="KW-1133">Transmembrane helix</keyword>
<accession>A0ABN0VI89</accession>
<comment type="caution">
    <text evidence="3">The sequence shown here is derived from an EMBL/GenBank/DDBJ whole genome shotgun (WGS) entry which is preliminary data.</text>
</comment>
<keyword evidence="4" id="KW-1185">Reference proteome</keyword>
<evidence type="ECO:0000313" key="3">
    <source>
        <dbReference type="EMBL" id="GAA0302872.1"/>
    </source>
</evidence>
<feature type="transmembrane region" description="Helical" evidence="2">
    <location>
        <begin position="196"/>
        <end position="215"/>
    </location>
</feature>
<evidence type="ECO:0000256" key="2">
    <source>
        <dbReference type="SAM" id="Phobius"/>
    </source>
</evidence>
<name>A0ABN0VI89_9ACTN</name>
<evidence type="ECO:0000313" key="4">
    <source>
        <dbReference type="Proteomes" id="UP001501867"/>
    </source>
</evidence>
<feature type="transmembrane region" description="Helical" evidence="2">
    <location>
        <begin position="34"/>
        <end position="55"/>
    </location>
</feature>
<reference evidence="3 4" key="1">
    <citation type="journal article" date="2019" name="Int. J. Syst. Evol. Microbiol.">
        <title>The Global Catalogue of Microorganisms (GCM) 10K type strain sequencing project: providing services to taxonomists for standard genome sequencing and annotation.</title>
        <authorList>
            <consortium name="The Broad Institute Genomics Platform"/>
            <consortium name="The Broad Institute Genome Sequencing Center for Infectious Disease"/>
            <person name="Wu L."/>
            <person name="Ma J."/>
        </authorList>
    </citation>
    <scope>NUCLEOTIDE SEQUENCE [LARGE SCALE GENOMIC DNA]</scope>
    <source>
        <strain evidence="3 4">JCM 4505</strain>
    </source>
</reference>
<dbReference type="EMBL" id="BAAABV010000023">
    <property type="protein sequence ID" value="GAA0302872.1"/>
    <property type="molecule type" value="Genomic_DNA"/>
</dbReference>
<dbReference type="Proteomes" id="UP001501867">
    <property type="component" value="Unassembled WGS sequence"/>
</dbReference>
<protein>
    <submittedName>
        <fullName evidence="3">Uncharacterized protein</fullName>
    </submittedName>
</protein>
<feature type="region of interest" description="Disordered" evidence="1">
    <location>
        <begin position="1"/>
        <end position="20"/>
    </location>
</feature>
<proteinExistence type="predicted"/>
<feature type="transmembrane region" description="Helical" evidence="2">
    <location>
        <begin position="168"/>
        <end position="190"/>
    </location>
</feature>
<gene>
    <name evidence="3" type="ORF">GCM10010302_46710</name>
</gene>
<keyword evidence="2" id="KW-0812">Transmembrane</keyword>
<evidence type="ECO:0000256" key="1">
    <source>
        <dbReference type="SAM" id="MobiDB-lite"/>
    </source>
</evidence>
<feature type="transmembrane region" description="Helical" evidence="2">
    <location>
        <begin position="93"/>
        <end position="112"/>
    </location>
</feature>
<feature type="transmembrane region" description="Helical" evidence="2">
    <location>
        <begin position="61"/>
        <end position="81"/>
    </location>
</feature>